<evidence type="ECO:0000259" key="1">
    <source>
        <dbReference type="Pfam" id="PF00326"/>
    </source>
</evidence>
<proteinExistence type="predicted"/>
<dbReference type="OrthoDB" id="43744at2759"/>
<dbReference type="GO" id="GO:0006508">
    <property type="term" value="P:proteolysis"/>
    <property type="evidence" value="ECO:0007669"/>
    <property type="project" value="InterPro"/>
</dbReference>
<dbReference type="EMBL" id="NBII01000011">
    <property type="protein sequence ID" value="PAV15084.1"/>
    <property type="molecule type" value="Genomic_DNA"/>
</dbReference>
<dbReference type="SUPFAM" id="SSF69322">
    <property type="entry name" value="Tricorn protease domain 2"/>
    <property type="match status" value="1"/>
</dbReference>
<evidence type="ECO:0000313" key="2">
    <source>
        <dbReference type="EMBL" id="PAV15084.1"/>
    </source>
</evidence>
<dbReference type="InterPro" id="IPR011042">
    <property type="entry name" value="6-blade_b-propeller_TolB-like"/>
</dbReference>
<dbReference type="STRING" id="2282107.A0A286U6A1"/>
<accession>A0A286U6A1</accession>
<evidence type="ECO:0000313" key="3">
    <source>
        <dbReference type="Proteomes" id="UP000217199"/>
    </source>
</evidence>
<dbReference type="Gene3D" id="3.40.50.1820">
    <property type="entry name" value="alpha/beta hydrolase"/>
    <property type="match status" value="1"/>
</dbReference>
<dbReference type="InParanoid" id="A0A286U6A1"/>
<dbReference type="GO" id="GO:0008236">
    <property type="term" value="F:serine-type peptidase activity"/>
    <property type="evidence" value="ECO:0007669"/>
    <property type="project" value="InterPro"/>
</dbReference>
<comment type="caution">
    <text evidence="2">The sequence shown here is derived from an EMBL/GenBank/DDBJ whole genome shotgun (WGS) entry which is preliminary data.</text>
</comment>
<keyword evidence="3" id="KW-1185">Reference proteome</keyword>
<dbReference type="Pfam" id="PF00326">
    <property type="entry name" value="Peptidase_S9"/>
    <property type="match status" value="1"/>
</dbReference>
<dbReference type="PANTHER" id="PTHR43056:SF5">
    <property type="entry name" value="PEPTIDASE S9 PROLYL OLIGOPEPTIDASE CATALYTIC DOMAIN-CONTAINING PROTEIN"/>
    <property type="match status" value="1"/>
</dbReference>
<name>A0A286U6A1_9AGAM</name>
<dbReference type="InterPro" id="IPR029058">
    <property type="entry name" value="AB_hydrolase_fold"/>
</dbReference>
<dbReference type="PANTHER" id="PTHR43056">
    <property type="entry name" value="PEPTIDASE S9 PROLYL OLIGOPEPTIDASE"/>
    <property type="match status" value="1"/>
</dbReference>
<dbReference type="Gene3D" id="2.120.10.30">
    <property type="entry name" value="TolB, C-terminal domain"/>
    <property type="match status" value="1"/>
</dbReference>
<sequence>MTNEIIAPFGKWDSPISASLIAKSSNSFADVIIDPVTSKVYYLENRPSESGRSVLIDAETKRDVFGSGWNARSGVHEYGGASTIVYGDVAYFSHFSDGRIYKKTSSDADPTPITPENSNYRFANFEVYPVAQHLIASILEDHTHPSPADVTNSLVLVDSSKSKVHPLISGASFYASPKFSPDGKYLAWLQWNHPDMPWDGAELHVADVVYSPNESSLQIKNDRKVKGNWKTESTNQPEWIKSDTLVFFCDETGYQNPWIVNVSTDTLSPRLLLSKALDEEFSQPMWRLGPSSYATLSPTKALTTSLRDGRAILYLLDITNGNLKEINSPYVTIQALRATGPNSVVFLGSKTDSPSSIVSLTLSDSHSASFTEIIGGEASLTDEEKVDKAYYSSPRALTFRSLDGGPLYVVFYAPTNANYSAPAGERPPCIVCAHGGPTGMTTQELKMKTQFFTSRGFAWVDVNYAGSAGYGRKYVERLDGQWGVADVSDCVEAAKELASPSFGEVDPKRVLVTGGSAGGYTVLQSLCSAGPGTFAAGTSSYGISNLFTLAEDTHKFESQYGNKLLGGSPKEIENVYRDRSPVFHAEKIKAPLLILQGSIDRVVPPSQAQDMKKVIEEHGGYVEYELFEGEGHGWRRAETIKAALHRELRFYQHVLNLA</sequence>
<dbReference type="InterPro" id="IPR050585">
    <property type="entry name" value="Xaa-Pro_dipeptidyl-ppase/CocE"/>
</dbReference>
<reference evidence="2 3" key="1">
    <citation type="journal article" date="2017" name="Mol. Ecol.">
        <title>Comparative and population genomic landscape of Phellinus noxius: A hypervariable fungus causing root rot in trees.</title>
        <authorList>
            <person name="Chung C.L."/>
            <person name="Lee T.J."/>
            <person name="Akiba M."/>
            <person name="Lee H.H."/>
            <person name="Kuo T.H."/>
            <person name="Liu D."/>
            <person name="Ke H.M."/>
            <person name="Yokoi T."/>
            <person name="Roa M.B."/>
            <person name="Lu M.J."/>
            <person name="Chang Y.Y."/>
            <person name="Ann P.J."/>
            <person name="Tsai J.N."/>
            <person name="Chen C.Y."/>
            <person name="Tzean S.S."/>
            <person name="Ota Y."/>
            <person name="Hattori T."/>
            <person name="Sahashi N."/>
            <person name="Liou R.F."/>
            <person name="Kikuchi T."/>
            <person name="Tsai I.J."/>
        </authorList>
    </citation>
    <scope>NUCLEOTIDE SEQUENCE [LARGE SCALE GENOMIC DNA]</scope>
    <source>
        <strain evidence="2 3">FFPRI411160</strain>
    </source>
</reference>
<dbReference type="Proteomes" id="UP000217199">
    <property type="component" value="Unassembled WGS sequence"/>
</dbReference>
<protein>
    <submittedName>
        <fullName evidence="2">Alpha beta-hydrolase</fullName>
    </submittedName>
</protein>
<dbReference type="InterPro" id="IPR001375">
    <property type="entry name" value="Peptidase_S9_cat"/>
</dbReference>
<dbReference type="AlphaFoldDB" id="A0A286U6A1"/>
<dbReference type="SUPFAM" id="SSF53474">
    <property type="entry name" value="alpha/beta-Hydrolases"/>
    <property type="match status" value="1"/>
</dbReference>
<organism evidence="2 3">
    <name type="scientific">Pyrrhoderma noxium</name>
    <dbReference type="NCBI Taxonomy" id="2282107"/>
    <lineage>
        <taxon>Eukaryota</taxon>
        <taxon>Fungi</taxon>
        <taxon>Dikarya</taxon>
        <taxon>Basidiomycota</taxon>
        <taxon>Agaricomycotina</taxon>
        <taxon>Agaricomycetes</taxon>
        <taxon>Hymenochaetales</taxon>
        <taxon>Hymenochaetaceae</taxon>
        <taxon>Pyrrhoderma</taxon>
    </lineage>
</organism>
<gene>
    <name evidence="2" type="ORF">PNOK_0963700</name>
</gene>
<feature type="domain" description="Peptidase S9 prolyl oligopeptidase catalytic" evidence="1">
    <location>
        <begin position="446"/>
        <end position="656"/>
    </location>
</feature>